<organism evidence="2">
    <name type="scientific">marine sediment metagenome</name>
    <dbReference type="NCBI Taxonomy" id="412755"/>
    <lineage>
        <taxon>unclassified sequences</taxon>
        <taxon>metagenomes</taxon>
        <taxon>ecological metagenomes</taxon>
    </lineage>
</organism>
<dbReference type="AlphaFoldDB" id="X0T3I4"/>
<accession>X0T3I4</accession>
<feature type="domain" description="BON" evidence="1">
    <location>
        <begin position="99"/>
        <end position="170"/>
    </location>
</feature>
<dbReference type="InterPro" id="IPR051686">
    <property type="entry name" value="Lipoprotein_DolP"/>
</dbReference>
<dbReference type="PANTHER" id="PTHR34606:SF15">
    <property type="entry name" value="BON DOMAIN-CONTAINING PROTEIN"/>
    <property type="match status" value="1"/>
</dbReference>
<dbReference type="Gene3D" id="3.30.1340.30">
    <property type="match status" value="2"/>
</dbReference>
<dbReference type="Pfam" id="PF04972">
    <property type="entry name" value="BON"/>
    <property type="match status" value="2"/>
</dbReference>
<dbReference type="PANTHER" id="PTHR34606">
    <property type="entry name" value="BON DOMAIN-CONTAINING PROTEIN"/>
    <property type="match status" value="1"/>
</dbReference>
<feature type="domain" description="BON" evidence="1">
    <location>
        <begin position="175"/>
        <end position="243"/>
    </location>
</feature>
<feature type="non-terminal residue" evidence="2">
    <location>
        <position position="1"/>
    </location>
</feature>
<proteinExistence type="predicted"/>
<evidence type="ECO:0000259" key="1">
    <source>
        <dbReference type="PROSITE" id="PS50914"/>
    </source>
</evidence>
<dbReference type="EMBL" id="BARS01015185">
    <property type="protein sequence ID" value="GAF87804.1"/>
    <property type="molecule type" value="Genomic_DNA"/>
</dbReference>
<evidence type="ECO:0000313" key="2">
    <source>
        <dbReference type="EMBL" id="GAF87804.1"/>
    </source>
</evidence>
<dbReference type="PROSITE" id="PS50914">
    <property type="entry name" value="BON"/>
    <property type="match status" value="3"/>
</dbReference>
<feature type="domain" description="BON" evidence="1">
    <location>
        <begin position="4"/>
        <end position="75"/>
    </location>
</feature>
<dbReference type="InterPro" id="IPR007055">
    <property type="entry name" value="BON_dom"/>
</dbReference>
<gene>
    <name evidence="2" type="ORF">S01H1_25186</name>
</gene>
<name>X0T3I4_9ZZZZ</name>
<sequence>LMSAELSVLDNVRAALKGEVRLDHKLEHVHLVINDDGSVTVEAEAPSVAVKKLALERIGAVPGVDEIVDRLHVAPANKMGDGEIRAHLRDAFLDELSFKRFDIRERRPGSFQSVQGGQPQSYGSLDIEVTDGIVTLNGRVPGLESRRLAGLLAWWVPGTRDVVNGIEVDPPEDDSSDHVAEALRIAFDKDPFIDANQIGVRVNGFVVTLTGFVPTEIERERAESDAWCLLGVDDVINEIKVAGRPD</sequence>
<comment type="caution">
    <text evidence="2">The sequence shown here is derived from an EMBL/GenBank/DDBJ whole genome shotgun (WGS) entry which is preliminary data.</text>
</comment>
<protein>
    <recommendedName>
        <fullName evidence="1">BON domain-containing protein</fullName>
    </recommendedName>
</protein>
<reference evidence="2" key="1">
    <citation type="journal article" date="2014" name="Front. Microbiol.">
        <title>High frequency of phylogenetically diverse reductive dehalogenase-homologous genes in deep subseafloor sedimentary metagenomes.</title>
        <authorList>
            <person name="Kawai M."/>
            <person name="Futagami T."/>
            <person name="Toyoda A."/>
            <person name="Takaki Y."/>
            <person name="Nishi S."/>
            <person name="Hori S."/>
            <person name="Arai W."/>
            <person name="Tsubouchi T."/>
            <person name="Morono Y."/>
            <person name="Uchiyama I."/>
            <person name="Ito T."/>
            <person name="Fujiyama A."/>
            <person name="Inagaki F."/>
            <person name="Takami H."/>
        </authorList>
    </citation>
    <scope>NUCLEOTIDE SEQUENCE</scope>
    <source>
        <strain evidence="2">Expedition CK06-06</strain>
    </source>
</reference>